<evidence type="ECO:0000256" key="2">
    <source>
        <dbReference type="ARBA" id="ARBA00007749"/>
    </source>
</evidence>
<dbReference type="GO" id="GO:0016787">
    <property type="term" value="F:hydrolase activity"/>
    <property type="evidence" value="ECO:0007669"/>
    <property type="project" value="UniProtKB-KW"/>
</dbReference>
<sequence>MHIHPVRTGTIRLKRRYVATRWRRRPLRLLDAVLDRRWTEPLPIYAWLVDHPEGPIVVDAGATVACYDRSRRGRLARQVDRRTEWFDVAPEEEIGPQLRSMGVEPDDVRWVVQTHLAPDHADGVPYFRNAEVVVARREWEASDESGTWPSWVRRHLVDYDGPFESFPESHVLTEGIVVVATPGPTPGHQSVICLNDECAAFIAGDATFTQAGLLTGTVGGGVSDYEAAETSVERIRAFAAETPTVYLPSHDPEAPHRLRRREPVPLARTGDAPMDAPPA</sequence>
<dbReference type="RefSeq" id="WP_103425782.1">
    <property type="nucleotide sequence ID" value="NZ_CP026309.1"/>
</dbReference>
<name>A0A2I8VJI2_9EURY</name>
<evidence type="ECO:0000256" key="6">
    <source>
        <dbReference type="SAM" id="MobiDB-lite"/>
    </source>
</evidence>
<evidence type="ECO:0000256" key="4">
    <source>
        <dbReference type="ARBA" id="ARBA00022801"/>
    </source>
</evidence>
<evidence type="ECO:0000256" key="5">
    <source>
        <dbReference type="ARBA" id="ARBA00022833"/>
    </source>
</evidence>
<keyword evidence="5" id="KW-0862">Zinc</keyword>
<evidence type="ECO:0000256" key="1">
    <source>
        <dbReference type="ARBA" id="ARBA00001947"/>
    </source>
</evidence>
<dbReference type="KEGG" id="srub:C2R22_10895"/>
<dbReference type="EMBL" id="CP026309">
    <property type="protein sequence ID" value="AUV82093.1"/>
    <property type="molecule type" value="Genomic_DNA"/>
</dbReference>
<protein>
    <recommendedName>
        <fullName evidence="7">Metallo-beta-lactamase domain-containing protein</fullName>
    </recommendedName>
</protein>
<reference evidence="8 9" key="1">
    <citation type="submission" date="2018-01" db="EMBL/GenBank/DDBJ databases">
        <title>Complete genome sequence of Salinigranum rubrum GX10T, an extremely halophilic archaeon isolated from a marine solar saltern.</title>
        <authorList>
            <person name="Han S."/>
        </authorList>
    </citation>
    <scope>NUCLEOTIDE SEQUENCE [LARGE SCALE GENOMIC DNA]</scope>
    <source>
        <strain evidence="8 9">GX10</strain>
    </source>
</reference>
<evidence type="ECO:0000259" key="7">
    <source>
        <dbReference type="SMART" id="SM00849"/>
    </source>
</evidence>
<comment type="similarity">
    <text evidence="2">Belongs to the metallo-beta-lactamase superfamily.</text>
</comment>
<dbReference type="OrthoDB" id="7773at2157"/>
<dbReference type="InterPro" id="IPR001279">
    <property type="entry name" value="Metallo-B-lactamas"/>
</dbReference>
<proteinExistence type="inferred from homology"/>
<dbReference type="Proteomes" id="UP000236584">
    <property type="component" value="Chromosome"/>
</dbReference>
<feature type="domain" description="Metallo-beta-lactamase" evidence="7">
    <location>
        <begin position="43"/>
        <end position="250"/>
    </location>
</feature>
<keyword evidence="9" id="KW-1185">Reference proteome</keyword>
<keyword evidence="4" id="KW-0378">Hydrolase</keyword>
<dbReference type="PANTHER" id="PTHR42978">
    <property type="entry name" value="QUORUM-QUENCHING LACTONASE YTNP-RELATED-RELATED"/>
    <property type="match status" value="1"/>
</dbReference>
<dbReference type="PANTHER" id="PTHR42978:SF2">
    <property type="entry name" value="102 KBASES UNSTABLE REGION: FROM 1 TO 119443"/>
    <property type="match status" value="1"/>
</dbReference>
<dbReference type="Pfam" id="PF00753">
    <property type="entry name" value="Lactamase_B"/>
    <property type="match status" value="1"/>
</dbReference>
<comment type="cofactor">
    <cofactor evidence="1">
        <name>Zn(2+)</name>
        <dbReference type="ChEBI" id="CHEBI:29105"/>
    </cofactor>
</comment>
<evidence type="ECO:0000313" key="8">
    <source>
        <dbReference type="EMBL" id="AUV82093.1"/>
    </source>
</evidence>
<evidence type="ECO:0000256" key="3">
    <source>
        <dbReference type="ARBA" id="ARBA00022723"/>
    </source>
</evidence>
<accession>A0A2I8VJI2</accession>
<dbReference type="GO" id="GO:0046872">
    <property type="term" value="F:metal ion binding"/>
    <property type="evidence" value="ECO:0007669"/>
    <property type="project" value="UniProtKB-KW"/>
</dbReference>
<dbReference type="InterPro" id="IPR036866">
    <property type="entry name" value="RibonucZ/Hydroxyglut_hydro"/>
</dbReference>
<dbReference type="SMART" id="SM00849">
    <property type="entry name" value="Lactamase_B"/>
    <property type="match status" value="1"/>
</dbReference>
<dbReference type="SUPFAM" id="SSF56281">
    <property type="entry name" value="Metallo-hydrolase/oxidoreductase"/>
    <property type="match status" value="1"/>
</dbReference>
<dbReference type="AlphaFoldDB" id="A0A2I8VJI2"/>
<dbReference type="GeneID" id="35592604"/>
<dbReference type="CDD" id="cd07729">
    <property type="entry name" value="AHL_lactonase_MBL-fold"/>
    <property type="match status" value="1"/>
</dbReference>
<dbReference type="InterPro" id="IPR051013">
    <property type="entry name" value="MBL_superfamily_lactonases"/>
</dbReference>
<dbReference type="Gene3D" id="3.60.15.10">
    <property type="entry name" value="Ribonuclease Z/Hydroxyacylglutathione hydrolase-like"/>
    <property type="match status" value="1"/>
</dbReference>
<feature type="region of interest" description="Disordered" evidence="6">
    <location>
        <begin position="247"/>
        <end position="279"/>
    </location>
</feature>
<gene>
    <name evidence="8" type="ORF">C2R22_10895</name>
</gene>
<keyword evidence="3" id="KW-0479">Metal-binding</keyword>
<organism evidence="8 9">
    <name type="scientific">Salinigranum rubrum</name>
    <dbReference type="NCBI Taxonomy" id="755307"/>
    <lineage>
        <taxon>Archaea</taxon>
        <taxon>Methanobacteriati</taxon>
        <taxon>Methanobacteriota</taxon>
        <taxon>Stenosarchaea group</taxon>
        <taxon>Halobacteria</taxon>
        <taxon>Halobacteriales</taxon>
        <taxon>Haloferacaceae</taxon>
        <taxon>Salinigranum</taxon>
    </lineage>
</organism>
<evidence type="ECO:0000313" key="9">
    <source>
        <dbReference type="Proteomes" id="UP000236584"/>
    </source>
</evidence>